<dbReference type="AlphaFoldDB" id="A0A645A6Y2"/>
<dbReference type="InterPro" id="IPR014710">
    <property type="entry name" value="RmlC-like_jellyroll"/>
</dbReference>
<dbReference type="EMBL" id="VSSQ01012285">
    <property type="protein sequence ID" value="MPM48862.1"/>
    <property type="molecule type" value="Genomic_DNA"/>
</dbReference>
<accession>A0A645A6Y2</accession>
<comment type="caution">
    <text evidence="2">The sequence shown here is derived from an EMBL/GenBank/DDBJ whole genome shotgun (WGS) entry which is preliminary data.</text>
</comment>
<organism evidence="2">
    <name type="scientific">bioreactor metagenome</name>
    <dbReference type="NCBI Taxonomy" id="1076179"/>
    <lineage>
        <taxon>unclassified sequences</taxon>
        <taxon>metagenomes</taxon>
        <taxon>ecological metagenomes</taxon>
    </lineage>
</organism>
<dbReference type="CDD" id="cd02209">
    <property type="entry name" value="cupin_XRE_C"/>
    <property type="match status" value="1"/>
</dbReference>
<sequence length="98" mass="11087">MTGFQRILISPQLETEGIEFIKNIIPKGSKSADFPAHRNGVKEYITISKGKLLALIGDQKFYLEAGDSIFFQANNKHQFENIGDTECHYYLIIDSYGV</sequence>
<dbReference type="Gene3D" id="2.60.120.10">
    <property type="entry name" value="Jelly Rolls"/>
    <property type="match status" value="1"/>
</dbReference>
<reference evidence="2" key="1">
    <citation type="submission" date="2019-08" db="EMBL/GenBank/DDBJ databases">
        <authorList>
            <person name="Kucharzyk K."/>
            <person name="Murdoch R.W."/>
            <person name="Higgins S."/>
            <person name="Loffler F."/>
        </authorList>
    </citation>
    <scope>NUCLEOTIDE SEQUENCE</scope>
</reference>
<proteinExistence type="predicted"/>
<gene>
    <name evidence="2" type="ORF">SDC9_95589</name>
</gene>
<name>A0A645A6Y2_9ZZZZ</name>
<evidence type="ECO:0000313" key="2">
    <source>
        <dbReference type="EMBL" id="MPM48862.1"/>
    </source>
</evidence>
<dbReference type="SUPFAM" id="SSF51182">
    <property type="entry name" value="RmlC-like cupins"/>
    <property type="match status" value="1"/>
</dbReference>
<dbReference type="Pfam" id="PF07883">
    <property type="entry name" value="Cupin_2"/>
    <property type="match status" value="1"/>
</dbReference>
<protein>
    <recommendedName>
        <fullName evidence="1">Cupin type-2 domain-containing protein</fullName>
    </recommendedName>
</protein>
<dbReference type="InterPro" id="IPR011051">
    <property type="entry name" value="RmlC_Cupin_sf"/>
</dbReference>
<dbReference type="InterPro" id="IPR013096">
    <property type="entry name" value="Cupin_2"/>
</dbReference>
<evidence type="ECO:0000259" key="1">
    <source>
        <dbReference type="Pfam" id="PF07883"/>
    </source>
</evidence>
<feature type="domain" description="Cupin type-2" evidence="1">
    <location>
        <begin position="27"/>
        <end position="92"/>
    </location>
</feature>